<gene>
    <name evidence="1" type="ORF">CO2235_MP60100</name>
</gene>
<reference evidence="1 2" key="1">
    <citation type="submission" date="2018-01" db="EMBL/GenBank/DDBJ databases">
        <authorList>
            <person name="Clerissi C."/>
        </authorList>
    </citation>
    <scope>NUCLEOTIDE SEQUENCE [LARGE SCALE GENOMIC DNA]</scope>
    <source>
        <strain evidence="1">Cupriavidus oxalaticus LMG 2235</strain>
        <plasmid evidence="2">co2235_mp</plasmid>
    </source>
</reference>
<comment type="caution">
    <text evidence="1">The sequence shown here is derived from an EMBL/GenBank/DDBJ whole genome shotgun (WGS) entry which is preliminary data.</text>
</comment>
<dbReference type="EMBL" id="OGUS01000141">
    <property type="protein sequence ID" value="SPC21780.1"/>
    <property type="molecule type" value="Genomic_DNA"/>
</dbReference>
<protein>
    <submittedName>
        <fullName evidence="1">Uncharacterized protein</fullName>
    </submittedName>
</protein>
<accession>A0A976BIU7</accession>
<dbReference type="AlphaFoldDB" id="A0A976BIU7"/>
<proteinExistence type="predicted"/>
<geneLocation type="plasmid" evidence="2">
    <name>co2235_mp</name>
</geneLocation>
<organism evidence="1 2">
    <name type="scientific">Cupriavidus oxalaticus</name>
    <dbReference type="NCBI Taxonomy" id="96344"/>
    <lineage>
        <taxon>Bacteria</taxon>
        <taxon>Pseudomonadati</taxon>
        <taxon>Pseudomonadota</taxon>
        <taxon>Betaproteobacteria</taxon>
        <taxon>Burkholderiales</taxon>
        <taxon>Burkholderiaceae</taxon>
        <taxon>Cupriavidus</taxon>
    </lineage>
</organism>
<dbReference type="Proteomes" id="UP000256862">
    <property type="component" value="Plasmid CO2235_mp"/>
</dbReference>
<evidence type="ECO:0000313" key="2">
    <source>
        <dbReference type="Proteomes" id="UP000256862"/>
    </source>
</evidence>
<sequence>MPKARAARRISFSRVSTVVALAWRFVMIYEGRSRIPGRVAEISPHGRYFIGRAKST</sequence>
<evidence type="ECO:0000313" key="1">
    <source>
        <dbReference type="EMBL" id="SPC21780.1"/>
    </source>
</evidence>
<name>A0A976BIU7_9BURK</name>